<keyword evidence="5 6" id="KW-0472">Membrane</keyword>
<organism evidence="7 8">
    <name type="scientific">Blastococcus saxobsidens</name>
    <dbReference type="NCBI Taxonomy" id="138336"/>
    <lineage>
        <taxon>Bacteria</taxon>
        <taxon>Bacillati</taxon>
        <taxon>Actinomycetota</taxon>
        <taxon>Actinomycetes</taxon>
        <taxon>Geodermatophilales</taxon>
        <taxon>Geodermatophilaceae</taxon>
        <taxon>Blastococcus</taxon>
    </lineage>
</organism>
<evidence type="ECO:0000256" key="1">
    <source>
        <dbReference type="ARBA" id="ARBA00004651"/>
    </source>
</evidence>
<evidence type="ECO:0000256" key="6">
    <source>
        <dbReference type="SAM" id="Phobius"/>
    </source>
</evidence>
<proteinExistence type="predicted"/>
<protein>
    <submittedName>
        <fullName evidence="7">Flippase-like domain-containing protein</fullName>
    </submittedName>
</protein>
<dbReference type="Pfam" id="PF03706">
    <property type="entry name" value="LPG_synthase_TM"/>
    <property type="match status" value="1"/>
</dbReference>
<dbReference type="InterPro" id="IPR022791">
    <property type="entry name" value="L-PG_synthase/AglD"/>
</dbReference>
<comment type="caution">
    <text evidence="7">The sequence shown here is derived from an EMBL/GenBank/DDBJ whole genome shotgun (WGS) entry which is preliminary data.</text>
</comment>
<feature type="transmembrane region" description="Helical" evidence="6">
    <location>
        <begin position="166"/>
        <end position="186"/>
    </location>
</feature>
<dbReference type="NCBIfam" id="TIGR00374">
    <property type="entry name" value="flippase-like domain"/>
    <property type="match status" value="1"/>
</dbReference>
<dbReference type="Proteomes" id="UP000479241">
    <property type="component" value="Unassembled WGS sequence"/>
</dbReference>
<sequence length="356" mass="36885">MGATRAERITRTPVGRIRVGRVLLLTVMGVALYLFAPQVTEVFASWPKLSDIAPGWFAAVVTGQVASLCCLLVLQRMALRTTAWFPVATAQLSGNAFSRVVPGGAAAGAALQFRMLGRAGIEPATAVTGLTAFSVLQTASVLFLPVLALPAVLTGVYVPRTLLQSAILGGAVFVLVAALSAAVLVADRPLVAAAGAVQSLRNRLVRRRPPSTGLPQRLLQERNAVRAVLGAGWWKALLAVAGKLGFDYLSLLAALAASSSRPHPSLVLLVFASALLLGMIPITPGGLGFVEAGLYGTLTLAGVATGQAVLATLMYRLASYWLPILAGPVAYLLFRSRYGPRRKAGGLAGSTPGSAA</sequence>
<name>A0A6L9W6Y3_9ACTN</name>
<evidence type="ECO:0000256" key="4">
    <source>
        <dbReference type="ARBA" id="ARBA00022989"/>
    </source>
</evidence>
<feature type="transmembrane region" description="Helical" evidence="6">
    <location>
        <begin position="56"/>
        <end position="74"/>
    </location>
</feature>
<dbReference type="AlphaFoldDB" id="A0A6L9W6Y3"/>
<evidence type="ECO:0000256" key="3">
    <source>
        <dbReference type="ARBA" id="ARBA00022692"/>
    </source>
</evidence>
<evidence type="ECO:0000313" key="8">
    <source>
        <dbReference type="Proteomes" id="UP000479241"/>
    </source>
</evidence>
<keyword evidence="2" id="KW-1003">Cell membrane</keyword>
<feature type="transmembrane region" description="Helical" evidence="6">
    <location>
        <begin position="263"/>
        <end position="280"/>
    </location>
</feature>
<accession>A0A6L9W6Y3</accession>
<feature type="transmembrane region" description="Helical" evidence="6">
    <location>
        <begin position="317"/>
        <end position="334"/>
    </location>
</feature>
<keyword evidence="3 6" id="KW-0812">Transmembrane</keyword>
<feature type="transmembrane region" description="Helical" evidence="6">
    <location>
        <begin position="20"/>
        <end position="36"/>
    </location>
</feature>
<comment type="subcellular location">
    <subcellularLocation>
        <location evidence="1">Cell membrane</location>
        <topology evidence="1">Multi-pass membrane protein</topology>
    </subcellularLocation>
</comment>
<evidence type="ECO:0000256" key="2">
    <source>
        <dbReference type="ARBA" id="ARBA00022475"/>
    </source>
</evidence>
<dbReference type="RefSeq" id="WP_163208039.1">
    <property type="nucleotide sequence ID" value="NZ_JAAGWG010000043.1"/>
</dbReference>
<dbReference type="PANTHER" id="PTHR39087">
    <property type="entry name" value="UPF0104 MEMBRANE PROTEIN MJ1595"/>
    <property type="match status" value="1"/>
</dbReference>
<keyword evidence="4 6" id="KW-1133">Transmembrane helix</keyword>
<dbReference type="EMBL" id="JAAGWG010000043">
    <property type="protein sequence ID" value="NEK87807.1"/>
    <property type="molecule type" value="Genomic_DNA"/>
</dbReference>
<gene>
    <name evidence="7" type="ORF">GCU60_18875</name>
</gene>
<dbReference type="PANTHER" id="PTHR39087:SF2">
    <property type="entry name" value="UPF0104 MEMBRANE PROTEIN MJ1595"/>
    <property type="match status" value="1"/>
</dbReference>
<dbReference type="GO" id="GO:0005886">
    <property type="term" value="C:plasma membrane"/>
    <property type="evidence" value="ECO:0007669"/>
    <property type="project" value="UniProtKB-SubCell"/>
</dbReference>
<feature type="transmembrane region" description="Helical" evidence="6">
    <location>
        <begin position="124"/>
        <end position="146"/>
    </location>
</feature>
<evidence type="ECO:0000256" key="5">
    <source>
        <dbReference type="ARBA" id="ARBA00023136"/>
    </source>
</evidence>
<reference evidence="7 8" key="1">
    <citation type="submission" date="2019-12" db="EMBL/GenBank/DDBJ databases">
        <title>the WGS of Blastococcus saxobsidens 67B17.</title>
        <authorList>
            <person name="Jiang Z."/>
        </authorList>
    </citation>
    <scope>NUCLEOTIDE SEQUENCE [LARGE SCALE GENOMIC DNA]</scope>
    <source>
        <strain evidence="7 8">67B17</strain>
    </source>
</reference>
<evidence type="ECO:0000313" key="7">
    <source>
        <dbReference type="EMBL" id="NEK87807.1"/>
    </source>
</evidence>